<evidence type="ECO:0000313" key="2">
    <source>
        <dbReference type="Proteomes" id="UP001652338"/>
    </source>
</evidence>
<keyword evidence="1" id="KW-0969">Cilium</keyword>
<proteinExistence type="predicted"/>
<accession>A0ABT2SIX5</accession>
<dbReference type="GO" id="GO:0032259">
    <property type="term" value="P:methylation"/>
    <property type="evidence" value="ECO:0007669"/>
    <property type="project" value="UniProtKB-KW"/>
</dbReference>
<reference evidence="1 2" key="1">
    <citation type="journal article" date="2021" name="ISME Commun">
        <title>Automated analysis of genomic sequences facilitates high-throughput and comprehensive description of bacteria.</title>
        <authorList>
            <person name="Hitch T.C.A."/>
        </authorList>
    </citation>
    <scope>NUCLEOTIDE SEQUENCE [LARGE SCALE GENOMIC DNA]</scope>
    <source>
        <strain evidence="1 2">Sanger_29</strain>
    </source>
</reference>
<gene>
    <name evidence="1" type="primary">fliB</name>
    <name evidence="1" type="ORF">OCV47_03610</name>
</gene>
<protein>
    <submittedName>
        <fullName evidence="1">Flagellin lysine-N-methylase</fullName>
        <ecNumber evidence="1">2.1.1.-</ecNumber>
    </submittedName>
</protein>
<dbReference type="Proteomes" id="UP001652338">
    <property type="component" value="Unassembled WGS sequence"/>
</dbReference>
<comment type="caution">
    <text evidence="1">The sequence shown here is derived from an EMBL/GenBank/DDBJ whole genome shotgun (WGS) entry which is preliminary data.</text>
</comment>
<dbReference type="RefSeq" id="WP_262653809.1">
    <property type="nucleotide sequence ID" value="NZ_JAOQKE010000002.1"/>
</dbReference>
<sequence length="372" mass="43209">MRYTVPDYYKKFQCLADKCPATCCAGWQIVIDQKSLKRYRKAKGSFGNRIRNSVNWKEETFLQYGDRRCAFLNDENLCDMHIEAGPEMMCSTCRKYPRHIEEFENEREITLSLSCPAVAEMILEKKEPVTMRTAEDDREEEEEEFDFFLYSALQDTRAVMIGMLQDRTIPVHLRMAEVLALGNDVQNRIRAEKIFEIETVLERYRGAKAQKRLQQKILSTSEPGEADALLCVPERFEVLDPAWKKDLQIWKRCAETKHSGVIPEHEIEQMVVYYLYTYFCGAVYDADAQAKVKMAIVSTLIWEELVRAAGAQKGEALSFDERVTLACRYSRELEHSDPNLNCMEEQMNHFPEAGFHELMGMLAARAKVDRNR</sequence>
<keyword evidence="1" id="KW-0282">Flagellum</keyword>
<keyword evidence="1" id="KW-0489">Methyltransferase</keyword>
<dbReference type="EC" id="2.1.1.-" evidence="1"/>
<keyword evidence="1" id="KW-0966">Cell projection</keyword>
<dbReference type="GO" id="GO:0008168">
    <property type="term" value="F:methyltransferase activity"/>
    <property type="evidence" value="ECO:0007669"/>
    <property type="project" value="UniProtKB-KW"/>
</dbReference>
<dbReference type="NCBIfam" id="NF038110">
    <property type="entry name" value="Lys_methyl_FliB"/>
    <property type="match status" value="1"/>
</dbReference>
<keyword evidence="1" id="KW-0808">Transferase</keyword>
<evidence type="ECO:0000313" key="1">
    <source>
        <dbReference type="EMBL" id="MCU6724454.1"/>
    </source>
</evidence>
<keyword evidence="2" id="KW-1185">Reference proteome</keyword>
<name>A0ABT2SIX5_9FIRM</name>
<organism evidence="1 2">
    <name type="scientific">Muricoprocola aceti</name>
    <dbReference type="NCBI Taxonomy" id="2981772"/>
    <lineage>
        <taxon>Bacteria</taxon>
        <taxon>Bacillati</taxon>
        <taxon>Bacillota</taxon>
        <taxon>Clostridia</taxon>
        <taxon>Lachnospirales</taxon>
        <taxon>Lachnospiraceae</taxon>
        <taxon>Muricoprocola</taxon>
    </lineage>
</organism>
<dbReference type="EMBL" id="JAOQKE010000002">
    <property type="protein sequence ID" value="MCU6724454.1"/>
    <property type="molecule type" value="Genomic_DNA"/>
</dbReference>